<dbReference type="Gene3D" id="1.10.510.10">
    <property type="entry name" value="Transferase(Phosphotransferase) domain 1"/>
    <property type="match status" value="1"/>
</dbReference>
<keyword evidence="3" id="KW-0547">Nucleotide-binding</keyword>
<evidence type="ECO:0000259" key="7">
    <source>
        <dbReference type="PROSITE" id="PS50011"/>
    </source>
</evidence>
<evidence type="ECO:0000256" key="2">
    <source>
        <dbReference type="ARBA" id="ARBA00022679"/>
    </source>
</evidence>
<reference evidence="8" key="2">
    <citation type="journal article" date="2022" name="Microb. Genom.">
        <title>A chromosome-scale genome assembly of the tomato pathogen Cladosporium fulvum reveals a compartmentalized genome architecture and the presence of a dispensable chromosome.</title>
        <authorList>
            <person name="Zaccaron A.Z."/>
            <person name="Chen L.H."/>
            <person name="Samaras A."/>
            <person name="Stergiopoulos I."/>
        </authorList>
    </citation>
    <scope>NUCLEOTIDE SEQUENCE</scope>
    <source>
        <strain evidence="8">Race5_Kim</strain>
    </source>
</reference>
<reference evidence="8" key="1">
    <citation type="submission" date="2021-12" db="EMBL/GenBank/DDBJ databases">
        <authorList>
            <person name="Zaccaron A."/>
            <person name="Stergiopoulos I."/>
        </authorList>
    </citation>
    <scope>NUCLEOTIDE SEQUENCE</scope>
    <source>
        <strain evidence="8">Race5_Kim</strain>
    </source>
</reference>
<dbReference type="RefSeq" id="XP_047761421.1">
    <property type="nucleotide sequence ID" value="XM_047903467.1"/>
</dbReference>
<dbReference type="InterPro" id="IPR011009">
    <property type="entry name" value="Kinase-like_dom_sf"/>
</dbReference>
<sequence length="309" mass="34849">MTVTDCSAAISRYCALGLSPSATPRKVAGRPLPALAAALGWLVQNSTTPSEQKSDVRGLKLPQKARRTSDTQEWDPDEEDDDHKIWRGAKILGGGISKAALYVEVDNGHNIVDRIVVKDTLVTSNNWHKDPRRWHGWTENGKPEDRVPLEWWTHHLASICPETQYIVRLRGAPALDYTRCIHRIYIEYCSRGDLTDVVETHRAVPDRVPQQFLFFVMKVLAECGLIMEQGGINFRPNDWKQIIHRDLKPDNILLDASRPDHFPLWPQPKLADFGLAFLTTPDDPANPVTRNSGAGTVGYLPPRTELLRQ</sequence>
<dbReference type="PANTHER" id="PTHR43671">
    <property type="entry name" value="SERINE/THREONINE-PROTEIN KINASE NEK"/>
    <property type="match status" value="1"/>
</dbReference>
<keyword evidence="5" id="KW-0067">ATP-binding</keyword>
<dbReference type="GO" id="GO:0004674">
    <property type="term" value="F:protein serine/threonine kinase activity"/>
    <property type="evidence" value="ECO:0007669"/>
    <property type="project" value="UniProtKB-EC"/>
</dbReference>
<dbReference type="InterPro" id="IPR000719">
    <property type="entry name" value="Prot_kinase_dom"/>
</dbReference>
<dbReference type="GeneID" id="71984197"/>
<dbReference type="OrthoDB" id="310217at2759"/>
<keyword evidence="4" id="KW-0418">Kinase</keyword>
<evidence type="ECO:0000256" key="4">
    <source>
        <dbReference type="ARBA" id="ARBA00022777"/>
    </source>
</evidence>
<dbReference type="EMBL" id="CP090166">
    <property type="protein sequence ID" value="UJO17055.1"/>
    <property type="molecule type" value="Genomic_DNA"/>
</dbReference>
<feature type="region of interest" description="Disordered" evidence="6">
    <location>
        <begin position="46"/>
        <end position="81"/>
    </location>
</feature>
<keyword evidence="2" id="KW-0808">Transferase</keyword>
<dbReference type="InterPro" id="IPR050660">
    <property type="entry name" value="NEK_Ser/Thr_kinase"/>
</dbReference>
<evidence type="ECO:0000256" key="3">
    <source>
        <dbReference type="ARBA" id="ARBA00022741"/>
    </source>
</evidence>
<accession>A0A9Q8P8B7</accession>
<dbReference type="PROSITE" id="PS00108">
    <property type="entry name" value="PROTEIN_KINASE_ST"/>
    <property type="match status" value="1"/>
</dbReference>
<dbReference type="PROSITE" id="PS50011">
    <property type="entry name" value="PROTEIN_KINASE_DOM"/>
    <property type="match status" value="1"/>
</dbReference>
<evidence type="ECO:0000256" key="6">
    <source>
        <dbReference type="SAM" id="MobiDB-lite"/>
    </source>
</evidence>
<dbReference type="Proteomes" id="UP000756132">
    <property type="component" value="Chromosome 4"/>
</dbReference>
<dbReference type="SUPFAM" id="SSF56112">
    <property type="entry name" value="Protein kinase-like (PK-like)"/>
    <property type="match status" value="1"/>
</dbReference>
<dbReference type="KEGG" id="ffu:CLAFUR5_04319"/>
<protein>
    <recommendedName>
        <fullName evidence="1">non-specific serine/threonine protein kinase</fullName>
        <ecNumber evidence="1">2.7.11.1</ecNumber>
    </recommendedName>
</protein>
<evidence type="ECO:0000256" key="5">
    <source>
        <dbReference type="ARBA" id="ARBA00022840"/>
    </source>
</evidence>
<gene>
    <name evidence="8" type="ORF">CLAFUR5_04319</name>
</gene>
<dbReference type="EC" id="2.7.11.1" evidence="1"/>
<dbReference type="AlphaFoldDB" id="A0A9Q8P8B7"/>
<dbReference type="PANTHER" id="PTHR43671:SF13">
    <property type="entry name" value="SERINE_THREONINE-PROTEIN KINASE NEK2"/>
    <property type="match status" value="1"/>
</dbReference>
<dbReference type="GO" id="GO:0005524">
    <property type="term" value="F:ATP binding"/>
    <property type="evidence" value="ECO:0007669"/>
    <property type="project" value="UniProtKB-KW"/>
</dbReference>
<organism evidence="8 9">
    <name type="scientific">Passalora fulva</name>
    <name type="common">Tomato leaf mold</name>
    <name type="synonym">Cladosporium fulvum</name>
    <dbReference type="NCBI Taxonomy" id="5499"/>
    <lineage>
        <taxon>Eukaryota</taxon>
        <taxon>Fungi</taxon>
        <taxon>Dikarya</taxon>
        <taxon>Ascomycota</taxon>
        <taxon>Pezizomycotina</taxon>
        <taxon>Dothideomycetes</taxon>
        <taxon>Dothideomycetidae</taxon>
        <taxon>Mycosphaerellales</taxon>
        <taxon>Mycosphaerellaceae</taxon>
        <taxon>Fulvia</taxon>
    </lineage>
</organism>
<evidence type="ECO:0000313" key="8">
    <source>
        <dbReference type="EMBL" id="UJO17055.1"/>
    </source>
</evidence>
<evidence type="ECO:0000313" key="9">
    <source>
        <dbReference type="Proteomes" id="UP000756132"/>
    </source>
</evidence>
<evidence type="ECO:0000256" key="1">
    <source>
        <dbReference type="ARBA" id="ARBA00012513"/>
    </source>
</evidence>
<proteinExistence type="predicted"/>
<dbReference type="Pfam" id="PF00069">
    <property type="entry name" value="Pkinase"/>
    <property type="match status" value="1"/>
</dbReference>
<name>A0A9Q8P8B7_PASFU</name>
<feature type="compositionally biased region" description="Acidic residues" evidence="6">
    <location>
        <begin position="72"/>
        <end position="81"/>
    </location>
</feature>
<feature type="domain" description="Protein kinase" evidence="7">
    <location>
        <begin position="86"/>
        <end position="309"/>
    </location>
</feature>
<keyword evidence="9" id="KW-1185">Reference proteome</keyword>
<dbReference type="InterPro" id="IPR008271">
    <property type="entry name" value="Ser/Thr_kinase_AS"/>
</dbReference>